<dbReference type="Proteomes" id="UP000178085">
    <property type="component" value="Unassembled WGS sequence"/>
</dbReference>
<dbReference type="GO" id="GO:0016758">
    <property type="term" value="F:hexosyltransferase activity"/>
    <property type="evidence" value="ECO:0007669"/>
    <property type="project" value="InterPro"/>
</dbReference>
<dbReference type="Pfam" id="PF04101">
    <property type="entry name" value="Glyco_tran_28_C"/>
    <property type="match status" value="1"/>
</dbReference>
<evidence type="ECO:0008006" key="7">
    <source>
        <dbReference type="Google" id="ProtNLM"/>
    </source>
</evidence>
<dbReference type="SUPFAM" id="SSF53756">
    <property type="entry name" value="UDP-Glycosyltransferase/glycogen phosphorylase"/>
    <property type="match status" value="1"/>
</dbReference>
<evidence type="ECO:0000313" key="5">
    <source>
        <dbReference type="EMBL" id="OGB73850.1"/>
    </source>
</evidence>
<gene>
    <name evidence="5" type="ORF">A3K51_03465</name>
</gene>
<dbReference type="CDD" id="cd03785">
    <property type="entry name" value="GT28_MurG"/>
    <property type="match status" value="1"/>
</dbReference>
<comment type="caution">
    <text evidence="5">The sequence shown here is derived from an EMBL/GenBank/DDBJ whole genome shotgun (WGS) entry which is preliminary data.</text>
</comment>
<evidence type="ECO:0000256" key="1">
    <source>
        <dbReference type="ARBA" id="ARBA00022676"/>
    </source>
</evidence>
<dbReference type="PANTHER" id="PTHR21015:SF27">
    <property type="entry name" value="UDP-N-ACETYLGLUCOSAMINE--N-ACETYLMURAMYL-(PENTAPEPTIDE) PYROPHOSPHORYL-UNDECAPRENOL N-ACETYLGLUCOSAMINE TRANSFERASE"/>
    <property type="match status" value="1"/>
</dbReference>
<protein>
    <recommendedName>
        <fullName evidence="7">UDP-N-acetylglucosamine--N-acetylmuramyl-(pentapeptide) pyrophosphoryl-undecaprenol N-acetylglucosamine transferase</fullName>
    </recommendedName>
</protein>
<dbReference type="EMBL" id="METD01000001">
    <property type="protein sequence ID" value="OGB73850.1"/>
    <property type="molecule type" value="Genomic_DNA"/>
</dbReference>
<proteinExistence type="predicted"/>
<dbReference type="Gene3D" id="3.40.50.2000">
    <property type="entry name" value="Glycogen Phosphorylase B"/>
    <property type="match status" value="2"/>
</dbReference>
<feature type="domain" description="Glycosyl transferase family 28 C-terminal" evidence="4">
    <location>
        <begin position="176"/>
        <end position="331"/>
    </location>
</feature>
<evidence type="ECO:0000259" key="3">
    <source>
        <dbReference type="Pfam" id="PF03033"/>
    </source>
</evidence>
<evidence type="ECO:0000313" key="6">
    <source>
        <dbReference type="Proteomes" id="UP000178085"/>
    </source>
</evidence>
<dbReference type="PANTHER" id="PTHR21015">
    <property type="entry name" value="UDP-N-ACETYLGLUCOSAMINE--N-ACETYLMURAMYL-(PENTAPEPTIDE) PYROPHOSPHORYL-UNDECAPRENOL N-ACETYLGLUCOSAMINE TRANSFERASE 1"/>
    <property type="match status" value="1"/>
</dbReference>
<evidence type="ECO:0000259" key="4">
    <source>
        <dbReference type="Pfam" id="PF04101"/>
    </source>
</evidence>
<reference evidence="5 6" key="1">
    <citation type="journal article" date="2016" name="Nat. Commun.">
        <title>Thousands of microbial genomes shed light on interconnected biogeochemical processes in an aquifer system.</title>
        <authorList>
            <person name="Anantharaman K."/>
            <person name="Brown C.T."/>
            <person name="Hug L.A."/>
            <person name="Sharon I."/>
            <person name="Castelle C.J."/>
            <person name="Probst A.J."/>
            <person name="Thomas B.C."/>
            <person name="Singh A."/>
            <person name="Wilkins M.J."/>
            <person name="Karaoz U."/>
            <person name="Brodie E.L."/>
            <person name="Williams K.H."/>
            <person name="Hubbard S.S."/>
            <person name="Banfield J.F."/>
        </authorList>
    </citation>
    <scope>NUCLEOTIDE SEQUENCE [LARGE SCALE GENOMIC DNA]</scope>
</reference>
<feature type="domain" description="Glycosyltransferase family 28 N-terminal" evidence="3">
    <location>
        <begin position="2"/>
        <end position="128"/>
    </location>
</feature>
<keyword evidence="2" id="KW-0808">Transferase</keyword>
<dbReference type="InterPro" id="IPR007235">
    <property type="entry name" value="Glyco_trans_28_C"/>
</dbReference>
<name>A0A1F4NR12_UNCK3</name>
<dbReference type="Pfam" id="PF03033">
    <property type="entry name" value="Glyco_transf_28"/>
    <property type="match status" value="1"/>
</dbReference>
<dbReference type="GO" id="GO:1901137">
    <property type="term" value="P:carbohydrate derivative biosynthetic process"/>
    <property type="evidence" value="ECO:0007669"/>
    <property type="project" value="UniProtKB-ARBA"/>
</dbReference>
<dbReference type="AlphaFoldDB" id="A0A1F4NR12"/>
<evidence type="ECO:0000256" key="2">
    <source>
        <dbReference type="ARBA" id="ARBA00022679"/>
    </source>
</evidence>
<keyword evidence="1" id="KW-0328">Glycosyltransferase</keyword>
<sequence>MPTLAVAAQLKDKLPDSDLLYVGSRMPADRQLVETAGLVFQPITTGKLRRYWSWKNFIDGFKFLTGLTQAKRIVRDFQPDVVFAKGGYVALPVVLAAHQQKIPVVIHESDSRLGLANRLAIPSATKVAVAFPIEEYFKCQPGLGKYRAKFIYTGLPLPDSLMIGEDKSLFANSKPTILVTGGSQGARAINQAVWNGLPELLAKYNVVHQVGTGGVAEADQRRQALPAGLDASYLPFDFDAEFYQRALRSADLVVARAGSMVFELQALGKPAILIPLPHSANDHQHRNAKFLVEHQAAVAINQRDLTADGLLAVIEQVMSDVKLRQELSDNLAELGKINLAASRVLADLVIKIGRHEI</sequence>
<organism evidence="5 6">
    <name type="scientific">candidate division Kazan bacterium RIFCSPLOWO2_01_FULL_45_19</name>
    <dbReference type="NCBI Taxonomy" id="1798538"/>
    <lineage>
        <taxon>Bacteria</taxon>
        <taxon>Bacteria division Kazan-3B-28</taxon>
    </lineage>
</organism>
<dbReference type="GO" id="GO:0005975">
    <property type="term" value="P:carbohydrate metabolic process"/>
    <property type="evidence" value="ECO:0007669"/>
    <property type="project" value="InterPro"/>
</dbReference>
<accession>A0A1F4NR12</accession>
<dbReference type="InterPro" id="IPR004276">
    <property type="entry name" value="GlycoTrans_28_N"/>
</dbReference>